<keyword evidence="3" id="KW-1185">Reference proteome</keyword>
<dbReference type="CDD" id="cd02440">
    <property type="entry name" value="AdoMet_MTases"/>
    <property type="match status" value="1"/>
</dbReference>
<name>A0A516GCQ2_9MICO</name>
<dbReference type="AlphaFoldDB" id="A0A516GCQ2"/>
<sequence length="201" mass="21686">MASEHFDSRAAEWDTDPAKVLRARQVADALVAAIPVPHGARLLEYGAGTGLVSQALREHVGPIVLADNSAGMRTVMQRKIDDGALPDAQVWDLDLEQDPVPQEQFDLVVSSLVLHHVQDLSRVLAGFAALLRPGGHVCIADLDREDGSFHDHDFGGHHGFDRSELADSLQRAGFTDVTISDCGSIDKEGTAYSVFLAVAQR</sequence>
<dbReference type="GO" id="GO:0008168">
    <property type="term" value="F:methyltransferase activity"/>
    <property type="evidence" value="ECO:0007669"/>
    <property type="project" value="UniProtKB-KW"/>
</dbReference>
<dbReference type="SUPFAM" id="SSF53335">
    <property type="entry name" value="S-adenosyl-L-methionine-dependent methyltransferases"/>
    <property type="match status" value="1"/>
</dbReference>
<dbReference type="KEGG" id="orz:FNH13_13845"/>
<dbReference type="OrthoDB" id="9791837at2"/>
<evidence type="ECO:0000313" key="3">
    <source>
        <dbReference type="Proteomes" id="UP000315395"/>
    </source>
</evidence>
<dbReference type="GO" id="GO:0032259">
    <property type="term" value="P:methylation"/>
    <property type="evidence" value="ECO:0007669"/>
    <property type="project" value="UniProtKB-KW"/>
</dbReference>
<dbReference type="PANTHER" id="PTHR43861:SF3">
    <property type="entry name" value="PUTATIVE (AFU_ORTHOLOGUE AFUA_2G14390)-RELATED"/>
    <property type="match status" value="1"/>
</dbReference>
<keyword evidence="2" id="KW-0489">Methyltransferase</keyword>
<organism evidence="2 3">
    <name type="scientific">Ornithinimicrobium ciconiae</name>
    <dbReference type="NCBI Taxonomy" id="2594265"/>
    <lineage>
        <taxon>Bacteria</taxon>
        <taxon>Bacillati</taxon>
        <taxon>Actinomycetota</taxon>
        <taxon>Actinomycetes</taxon>
        <taxon>Micrococcales</taxon>
        <taxon>Ornithinimicrobiaceae</taxon>
        <taxon>Ornithinimicrobium</taxon>
    </lineage>
</organism>
<dbReference type="PANTHER" id="PTHR43861">
    <property type="entry name" value="TRANS-ACONITATE 2-METHYLTRANSFERASE-RELATED"/>
    <property type="match status" value="1"/>
</dbReference>
<reference evidence="2 3" key="1">
    <citation type="submission" date="2019-07" db="EMBL/GenBank/DDBJ databases">
        <title>complete genome sequencing of Ornithinimicrobium sp. H23M54.</title>
        <authorList>
            <person name="Bae J.-W."/>
            <person name="Lee S.-Y."/>
        </authorList>
    </citation>
    <scope>NUCLEOTIDE SEQUENCE [LARGE SCALE GENOMIC DNA]</scope>
    <source>
        <strain evidence="2 3">H23M54</strain>
    </source>
</reference>
<evidence type="ECO:0000313" key="2">
    <source>
        <dbReference type="EMBL" id="QDO89277.1"/>
    </source>
</evidence>
<dbReference type="InterPro" id="IPR029063">
    <property type="entry name" value="SAM-dependent_MTases_sf"/>
</dbReference>
<dbReference type="RefSeq" id="WP_143783963.1">
    <property type="nucleotide sequence ID" value="NZ_CP041616.1"/>
</dbReference>
<gene>
    <name evidence="2" type="ORF">FNH13_13845</name>
</gene>
<dbReference type="Pfam" id="PF13489">
    <property type="entry name" value="Methyltransf_23"/>
    <property type="match status" value="1"/>
</dbReference>
<dbReference type="Proteomes" id="UP000315395">
    <property type="component" value="Chromosome"/>
</dbReference>
<protein>
    <submittedName>
        <fullName evidence="2">Class I SAM-dependent methyltransferase</fullName>
    </submittedName>
</protein>
<proteinExistence type="predicted"/>
<evidence type="ECO:0000256" key="1">
    <source>
        <dbReference type="ARBA" id="ARBA00022679"/>
    </source>
</evidence>
<dbReference type="Gene3D" id="3.40.50.150">
    <property type="entry name" value="Vaccinia Virus protein VP39"/>
    <property type="match status" value="1"/>
</dbReference>
<accession>A0A516GCQ2</accession>
<dbReference type="EMBL" id="CP041616">
    <property type="protein sequence ID" value="QDO89277.1"/>
    <property type="molecule type" value="Genomic_DNA"/>
</dbReference>
<keyword evidence="1 2" id="KW-0808">Transferase</keyword>